<dbReference type="CDD" id="cd01949">
    <property type="entry name" value="GGDEF"/>
    <property type="match status" value="1"/>
</dbReference>
<dbReference type="GO" id="GO:0000160">
    <property type="term" value="P:phosphorelay signal transduction system"/>
    <property type="evidence" value="ECO:0007669"/>
    <property type="project" value="InterPro"/>
</dbReference>
<dbReference type="InterPro" id="IPR001633">
    <property type="entry name" value="EAL_dom"/>
</dbReference>
<evidence type="ECO:0000256" key="1">
    <source>
        <dbReference type="ARBA" id="ARBA00001946"/>
    </source>
</evidence>
<dbReference type="SMART" id="SM00052">
    <property type="entry name" value="EAL"/>
    <property type="match status" value="1"/>
</dbReference>
<keyword evidence="5" id="KW-0418">Kinase</keyword>
<dbReference type="CDD" id="cd01948">
    <property type="entry name" value="EAL"/>
    <property type="match status" value="1"/>
</dbReference>
<comment type="cofactor">
    <cofactor evidence="1">
        <name>Mg(2+)</name>
        <dbReference type="ChEBI" id="CHEBI:18420"/>
    </cofactor>
</comment>
<dbReference type="InterPro" id="IPR043128">
    <property type="entry name" value="Rev_trsase/Diguanyl_cyclase"/>
</dbReference>
<dbReference type="SUPFAM" id="SSF55781">
    <property type="entry name" value="GAF domain-like"/>
    <property type="match status" value="1"/>
</dbReference>
<evidence type="ECO:0000259" key="10">
    <source>
        <dbReference type="PROSITE" id="PS50113"/>
    </source>
</evidence>
<evidence type="ECO:0000259" key="11">
    <source>
        <dbReference type="PROSITE" id="PS50883"/>
    </source>
</evidence>
<dbReference type="InterPro" id="IPR000014">
    <property type="entry name" value="PAS"/>
</dbReference>
<keyword evidence="3" id="KW-0973">c-di-GMP</keyword>
<name>A0A4Q7YMD0_9GAMM</name>
<dbReference type="PROSITE" id="PS50112">
    <property type="entry name" value="PAS"/>
    <property type="match status" value="1"/>
</dbReference>
<proteinExistence type="predicted"/>
<keyword evidence="14" id="KW-1185">Reference proteome</keyword>
<comment type="catalytic activity">
    <reaction evidence="6">
        <text>3',3'-c-di-GMP + H2O = 5'-phosphoguanylyl(3'-&gt;5')guanosine + H(+)</text>
        <dbReference type="Rhea" id="RHEA:24902"/>
        <dbReference type="ChEBI" id="CHEBI:15377"/>
        <dbReference type="ChEBI" id="CHEBI:15378"/>
        <dbReference type="ChEBI" id="CHEBI:58754"/>
        <dbReference type="ChEBI" id="CHEBI:58805"/>
        <dbReference type="EC" id="3.1.4.52"/>
    </reaction>
    <physiologicalReaction direction="left-to-right" evidence="6">
        <dbReference type="Rhea" id="RHEA:24903"/>
    </physiologicalReaction>
</comment>
<dbReference type="Pfam" id="PF00072">
    <property type="entry name" value="Response_reg"/>
    <property type="match status" value="1"/>
</dbReference>
<evidence type="ECO:0000313" key="14">
    <source>
        <dbReference type="Proteomes" id="UP000292423"/>
    </source>
</evidence>
<dbReference type="Gene3D" id="3.20.20.450">
    <property type="entry name" value="EAL domain"/>
    <property type="match status" value="1"/>
</dbReference>
<dbReference type="InterPro" id="IPR003018">
    <property type="entry name" value="GAF"/>
</dbReference>
<dbReference type="Gene3D" id="3.30.70.270">
    <property type="match status" value="1"/>
</dbReference>
<dbReference type="Pfam" id="PF13185">
    <property type="entry name" value="GAF_2"/>
    <property type="match status" value="1"/>
</dbReference>
<dbReference type="OrthoDB" id="9804951at2"/>
<dbReference type="InterPro" id="IPR029016">
    <property type="entry name" value="GAF-like_dom_sf"/>
</dbReference>
<dbReference type="SMART" id="SM00086">
    <property type="entry name" value="PAC"/>
    <property type="match status" value="1"/>
</dbReference>
<keyword evidence="4" id="KW-0808">Transferase</keyword>
<dbReference type="InterPro" id="IPR000160">
    <property type="entry name" value="GGDEF_dom"/>
</dbReference>
<evidence type="ECO:0000259" key="9">
    <source>
        <dbReference type="PROSITE" id="PS50112"/>
    </source>
</evidence>
<dbReference type="PROSITE" id="PS50887">
    <property type="entry name" value="GGDEF"/>
    <property type="match status" value="1"/>
</dbReference>
<dbReference type="GO" id="GO:0016301">
    <property type="term" value="F:kinase activity"/>
    <property type="evidence" value="ECO:0007669"/>
    <property type="project" value="UniProtKB-KW"/>
</dbReference>
<keyword evidence="7" id="KW-0597">Phosphoprotein</keyword>
<feature type="domain" description="PAC" evidence="10">
    <location>
        <begin position="431"/>
        <end position="485"/>
    </location>
</feature>
<organism evidence="13 14">
    <name type="scientific">Fluviicoccus keumensis</name>
    <dbReference type="NCBI Taxonomy" id="1435465"/>
    <lineage>
        <taxon>Bacteria</taxon>
        <taxon>Pseudomonadati</taxon>
        <taxon>Pseudomonadota</taxon>
        <taxon>Gammaproteobacteria</taxon>
        <taxon>Moraxellales</taxon>
        <taxon>Moraxellaceae</taxon>
        <taxon>Fluviicoccus</taxon>
    </lineage>
</organism>
<dbReference type="InterPro" id="IPR035965">
    <property type="entry name" value="PAS-like_dom_sf"/>
</dbReference>
<dbReference type="Pfam" id="PF00563">
    <property type="entry name" value="EAL"/>
    <property type="match status" value="1"/>
</dbReference>
<evidence type="ECO:0000256" key="5">
    <source>
        <dbReference type="ARBA" id="ARBA00022777"/>
    </source>
</evidence>
<feature type="modified residue" description="4-aspartylphosphate" evidence="7">
    <location>
        <position position="52"/>
    </location>
</feature>
<dbReference type="PANTHER" id="PTHR44757:SF2">
    <property type="entry name" value="BIOFILM ARCHITECTURE MAINTENANCE PROTEIN MBAA"/>
    <property type="match status" value="1"/>
</dbReference>
<evidence type="ECO:0000313" key="13">
    <source>
        <dbReference type="EMBL" id="RZU38727.1"/>
    </source>
</evidence>
<dbReference type="Pfam" id="PF00990">
    <property type="entry name" value="GGDEF"/>
    <property type="match status" value="1"/>
</dbReference>
<dbReference type="AlphaFoldDB" id="A0A4Q7YMD0"/>
<dbReference type="PROSITE" id="PS50113">
    <property type="entry name" value="PAC"/>
    <property type="match status" value="1"/>
</dbReference>
<dbReference type="EC" id="3.1.4.52" evidence="2"/>
<feature type="domain" description="Response regulatory" evidence="8">
    <location>
        <begin position="3"/>
        <end position="120"/>
    </location>
</feature>
<dbReference type="GO" id="GO:0071111">
    <property type="term" value="F:cyclic-guanylate-specific phosphodiesterase activity"/>
    <property type="evidence" value="ECO:0007669"/>
    <property type="project" value="UniProtKB-EC"/>
</dbReference>
<feature type="domain" description="EAL" evidence="11">
    <location>
        <begin position="659"/>
        <end position="912"/>
    </location>
</feature>
<comment type="caution">
    <text evidence="13">The sequence shown here is derived from an EMBL/GenBank/DDBJ whole genome shotgun (WGS) entry which is preliminary data.</text>
</comment>
<gene>
    <name evidence="13" type="ORF">EV700_2662</name>
</gene>
<dbReference type="InterPro" id="IPR000700">
    <property type="entry name" value="PAS-assoc_C"/>
</dbReference>
<dbReference type="InterPro" id="IPR001789">
    <property type="entry name" value="Sig_transdc_resp-reg_receiver"/>
</dbReference>
<dbReference type="InterPro" id="IPR001610">
    <property type="entry name" value="PAC"/>
</dbReference>
<dbReference type="FunFam" id="3.20.20.450:FF:000001">
    <property type="entry name" value="Cyclic di-GMP phosphodiesterase yahA"/>
    <property type="match status" value="1"/>
</dbReference>
<dbReference type="SMART" id="SM00091">
    <property type="entry name" value="PAS"/>
    <property type="match status" value="1"/>
</dbReference>
<dbReference type="PANTHER" id="PTHR44757">
    <property type="entry name" value="DIGUANYLATE CYCLASE DGCP"/>
    <property type="match status" value="1"/>
</dbReference>
<dbReference type="NCBIfam" id="TIGR00229">
    <property type="entry name" value="sensory_box"/>
    <property type="match status" value="1"/>
</dbReference>
<dbReference type="CDD" id="cd00130">
    <property type="entry name" value="PAS"/>
    <property type="match status" value="1"/>
</dbReference>
<protein>
    <recommendedName>
        <fullName evidence="2">cyclic-guanylate-specific phosphodiesterase</fullName>
        <ecNumber evidence="2">3.1.4.52</ecNumber>
    </recommendedName>
</protein>
<dbReference type="Pfam" id="PF13426">
    <property type="entry name" value="PAS_9"/>
    <property type="match status" value="1"/>
</dbReference>
<dbReference type="SUPFAM" id="SSF55785">
    <property type="entry name" value="PYP-like sensor domain (PAS domain)"/>
    <property type="match status" value="1"/>
</dbReference>
<dbReference type="Gene3D" id="3.30.450.20">
    <property type="entry name" value="PAS domain"/>
    <property type="match status" value="1"/>
</dbReference>
<dbReference type="InterPro" id="IPR029787">
    <property type="entry name" value="Nucleotide_cyclase"/>
</dbReference>
<dbReference type="GO" id="GO:0071732">
    <property type="term" value="P:cellular response to nitric oxide"/>
    <property type="evidence" value="ECO:0007669"/>
    <property type="project" value="UniProtKB-ARBA"/>
</dbReference>
<evidence type="ECO:0000256" key="6">
    <source>
        <dbReference type="ARBA" id="ARBA00051114"/>
    </source>
</evidence>
<sequence length="913" mass="101579">MKHVLIVDDHAANLYLLRVLLQGYGFSVEEAANGVAALAAARQRKPDLIISDLLMPVMDGYTLLRAWKADAGLSEVPFIVYTATYTEPQDEQLGLGLGADAFILKPAEPEPFMRRVKEVLARTIRPDQPPQAQTLAKDEGLQLYNEVLVRKLEKRSAQLEQRVAELAASEARILRLNRLYVALSETNQAIVHLRDRQALFEAVCRIAVEHGGFSMAWIGLVDADRGEIVPAAWSGIGQAWLTRVGLHGERRTPVEIAIGEARDFFCNDLAAEPALAAIHLPLREAGLQTAASLPLRLQGRIVGALTLFAAETAFFDETLKGLVIEMAGDLSFALENQEQEELRLQAELRLRASEEANRLSNRVLESSSNGIVITAPQPPLLFAIAHVNPAFERMTGYRRDEVLGRDPRFLLGNDTAQLGMEEIRAALRENREGEALLRNYRKDGSLFWNELSVAPVRDPAGTVTHYVGIFNDITERKQYEEQLERQNNQDALTGLATRHLLRDRFGQAIAYAAHHERSVAMLFFDLDNFKRINDSLGHAFGDEVLRQTARRLADCVRERDTLARLGGDEFVIILSDMASIQDVPQLASRVLQALNRPLLIGEREIDLSASIGISVYPADGGDYDTLLRNADAAMYSAKEAGRNTFRFYTQGMNAEAMRRLEMETGLRRALARDELLLHYQPLLNLATGRIGDVEALLRWRGKDGGLISPGEFIPLAEETGLIVPIGEWVLHSACDQARRWRQDGLEVRVAVNLSGRQFSDRHLVETVRRALTESGLPPRLLKLEITESAVMRNAEEAVRILEELKALGLEISLDDFGTGYSSLAYLRRFPIDQLKIDLSFVQEITRHPDGAAIVRGIIGLAQSLRLQTVAEGVETVAQRDFLKDSGCDLVQGFLLSRPLPPQELAALLRREPG</sequence>
<evidence type="ECO:0000256" key="4">
    <source>
        <dbReference type="ARBA" id="ARBA00022679"/>
    </source>
</evidence>
<dbReference type="SUPFAM" id="SSF52172">
    <property type="entry name" value="CheY-like"/>
    <property type="match status" value="1"/>
</dbReference>
<feature type="domain" description="PAS" evidence="9">
    <location>
        <begin position="356"/>
        <end position="430"/>
    </location>
</feature>
<feature type="domain" description="GGDEF" evidence="12">
    <location>
        <begin position="517"/>
        <end position="650"/>
    </location>
</feature>
<dbReference type="SMART" id="SM00448">
    <property type="entry name" value="REC"/>
    <property type="match status" value="1"/>
</dbReference>
<dbReference type="SUPFAM" id="SSF55073">
    <property type="entry name" value="Nucleotide cyclase"/>
    <property type="match status" value="1"/>
</dbReference>
<dbReference type="NCBIfam" id="TIGR00254">
    <property type="entry name" value="GGDEF"/>
    <property type="match status" value="1"/>
</dbReference>
<evidence type="ECO:0000256" key="7">
    <source>
        <dbReference type="PROSITE-ProRule" id="PRU00169"/>
    </source>
</evidence>
<dbReference type="EMBL" id="SHKX01000013">
    <property type="protein sequence ID" value="RZU38727.1"/>
    <property type="molecule type" value="Genomic_DNA"/>
</dbReference>
<dbReference type="FunFam" id="3.30.70.270:FF:000001">
    <property type="entry name" value="Diguanylate cyclase domain protein"/>
    <property type="match status" value="1"/>
</dbReference>
<dbReference type="PROSITE" id="PS50883">
    <property type="entry name" value="EAL"/>
    <property type="match status" value="1"/>
</dbReference>
<evidence type="ECO:0000256" key="3">
    <source>
        <dbReference type="ARBA" id="ARBA00022636"/>
    </source>
</evidence>
<dbReference type="Gene3D" id="3.40.50.2300">
    <property type="match status" value="1"/>
</dbReference>
<dbReference type="PROSITE" id="PS50110">
    <property type="entry name" value="RESPONSE_REGULATORY"/>
    <property type="match status" value="1"/>
</dbReference>
<dbReference type="Gene3D" id="3.30.450.40">
    <property type="match status" value="1"/>
</dbReference>
<dbReference type="InterPro" id="IPR035919">
    <property type="entry name" value="EAL_sf"/>
</dbReference>
<accession>A0A4Q7YMD0</accession>
<dbReference type="RefSeq" id="WP_130414543.1">
    <property type="nucleotide sequence ID" value="NZ_SHKX01000013.1"/>
</dbReference>
<dbReference type="SMART" id="SM00267">
    <property type="entry name" value="GGDEF"/>
    <property type="match status" value="1"/>
</dbReference>
<dbReference type="SUPFAM" id="SSF141868">
    <property type="entry name" value="EAL domain-like"/>
    <property type="match status" value="1"/>
</dbReference>
<dbReference type="InterPro" id="IPR011006">
    <property type="entry name" value="CheY-like_superfamily"/>
</dbReference>
<dbReference type="Proteomes" id="UP000292423">
    <property type="component" value="Unassembled WGS sequence"/>
</dbReference>
<evidence type="ECO:0000259" key="8">
    <source>
        <dbReference type="PROSITE" id="PS50110"/>
    </source>
</evidence>
<evidence type="ECO:0000256" key="2">
    <source>
        <dbReference type="ARBA" id="ARBA00012282"/>
    </source>
</evidence>
<evidence type="ECO:0000259" key="12">
    <source>
        <dbReference type="PROSITE" id="PS50887"/>
    </source>
</evidence>
<dbReference type="InterPro" id="IPR052155">
    <property type="entry name" value="Biofilm_reg_signaling"/>
</dbReference>
<reference evidence="13 14" key="1">
    <citation type="submission" date="2019-02" db="EMBL/GenBank/DDBJ databases">
        <title>Genomic Encyclopedia of Type Strains, Phase IV (KMG-IV): sequencing the most valuable type-strain genomes for metagenomic binning, comparative biology and taxonomic classification.</title>
        <authorList>
            <person name="Goeker M."/>
        </authorList>
    </citation>
    <scope>NUCLEOTIDE SEQUENCE [LARGE SCALE GENOMIC DNA]</scope>
    <source>
        <strain evidence="13 14">DSM 105135</strain>
    </source>
</reference>